<dbReference type="Gene3D" id="2.40.30.170">
    <property type="match status" value="1"/>
</dbReference>
<dbReference type="InterPro" id="IPR010129">
    <property type="entry name" value="T1SS_HlyD"/>
</dbReference>
<evidence type="ECO:0000259" key="12">
    <source>
        <dbReference type="Pfam" id="PF25994"/>
    </source>
</evidence>
<dbReference type="InterPro" id="IPR050739">
    <property type="entry name" value="MFP"/>
</dbReference>
<evidence type="ECO:0000259" key="13">
    <source>
        <dbReference type="Pfam" id="PF26002"/>
    </source>
</evidence>
<organism evidence="14 15">
    <name type="scientific">Paramixta manurensis</name>
    <dbReference type="NCBI Taxonomy" id="2740817"/>
    <lineage>
        <taxon>Bacteria</taxon>
        <taxon>Pseudomonadati</taxon>
        <taxon>Pseudomonadota</taxon>
        <taxon>Gammaproteobacteria</taxon>
        <taxon>Enterobacterales</taxon>
        <taxon>Erwiniaceae</taxon>
        <taxon>Paramixta</taxon>
    </lineage>
</organism>
<keyword evidence="8 9" id="KW-0472">Membrane</keyword>
<dbReference type="Pfam" id="PF26002">
    <property type="entry name" value="Beta-barrel_AprE"/>
    <property type="match status" value="1"/>
</dbReference>
<dbReference type="PRINTS" id="PR01490">
    <property type="entry name" value="RTXTOXIND"/>
</dbReference>
<evidence type="ECO:0000313" key="15">
    <source>
        <dbReference type="Proteomes" id="UP000505325"/>
    </source>
</evidence>
<dbReference type="SUPFAM" id="SSF51230">
    <property type="entry name" value="Single hybrid motif"/>
    <property type="match status" value="1"/>
</dbReference>
<name>A0A6M8UUJ6_9GAMM</name>
<dbReference type="PANTHER" id="PTHR30386:SF17">
    <property type="entry name" value="ALKALINE PROTEASE SECRETION PROTEIN APRE"/>
    <property type="match status" value="1"/>
</dbReference>
<dbReference type="InterPro" id="IPR058781">
    <property type="entry name" value="HH_AprE-like"/>
</dbReference>
<keyword evidence="3 9" id="KW-0813">Transport</keyword>
<dbReference type="AlphaFoldDB" id="A0A6M8UUJ6"/>
<proteinExistence type="inferred from homology"/>
<gene>
    <name evidence="14" type="ORF">PMPD1_3862</name>
</gene>
<dbReference type="SUPFAM" id="SSF111369">
    <property type="entry name" value="HlyD-like secretion proteins"/>
    <property type="match status" value="1"/>
</dbReference>
<keyword evidence="6 9" id="KW-0812">Transmembrane</keyword>
<dbReference type="RefSeq" id="WP_173635615.1">
    <property type="nucleotide sequence ID" value="NZ_CP054212.1"/>
</dbReference>
<evidence type="ECO:0000256" key="2">
    <source>
        <dbReference type="ARBA" id="ARBA00009477"/>
    </source>
</evidence>
<dbReference type="InterPro" id="IPR011053">
    <property type="entry name" value="Single_hybrid_motif"/>
</dbReference>
<evidence type="ECO:0000256" key="4">
    <source>
        <dbReference type="ARBA" id="ARBA00022475"/>
    </source>
</evidence>
<dbReference type="InterPro" id="IPR000089">
    <property type="entry name" value="Biotin_lipoyl"/>
</dbReference>
<dbReference type="Pfam" id="PF00364">
    <property type="entry name" value="Biotin_lipoyl"/>
    <property type="match status" value="1"/>
</dbReference>
<feature type="domain" description="AprE-like long alpha-helical hairpin" evidence="12">
    <location>
        <begin position="96"/>
        <end position="284"/>
    </location>
</feature>
<comment type="similarity">
    <text evidence="2 9">Belongs to the membrane fusion protein (MFP) (TC 8.A.1) family.</text>
</comment>
<dbReference type="EMBL" id="CP054212">
    <property type="protein sequence ID" value="QKJ88773.1"/>
    <property type="molecule type" value="Genomic_DNA"/>
</dbReference>
<dbReference type="GO" id="GO:0005886">
    <property type="term" value="C:plasma membrane"/>
    <property type="evidence" value="ECO:0007669"/>
    <property type="project" value="UniProtKB-SubCell"/>
</dbReference>
<dbReference type="Pfam" id="PF25994">
    <property type="entry name" value="HH_AprE"/>
    <property type="match status" value="1"/>
</dbReference>
<keyword evidence="7 9" id="KW-1133">Transmembrane helix</keyword>
<evidence type="ECO:0000256" key="6">
    <source>
        <dbReference type="ARBA" id="ARBA00022692"/>
    </source>
</evidence>
<evidence type="ECO:0000256" key="7">
    <source>
        <dbReference type="ARBA" id="ARBA00022989"/>
    </source>
</evidence>
<feature type="domain" description="Lipoyl-binding" evidence="11">
    <location>
        <begin position="61"/>
        <end position="90"/>
    </location>
</feature>
<evidence type="ECO:0000259" key="11">
    <source>
        <dbReference type="Pfam" id="PF00364"/>
    </source>
</evidence>
<accession>A0A6M8UUJ6</accession>
<evidence type="ECO:0000313" key="14">
    <source>
        <dbReference type="EMBL" id="QKJ88773.1"/>
    </source>
</evidence>
<feature type="domain" description="AprE-like beta-barrel" evidence="13">
    <location>
        <begin position="327"/>
        <end position="416"/>
    </location>
</feature>
<dbReference type="NCBIfam" id="TIGR01843">
    <property type="entry name" value="type_I_hlyD"/>
    <property type="match status" value="1"/>
</dbReference>
<keyword evidence="4 9" id="KW-1003">Cell membrane</keyword>
<evidence type="ECO:0000256" key="10">
    <source>
        <dbReference type="SAM" id="Coils"/>
    </source>
</evidence>
<comment type="subcellular location">
    <subcellularLocation>
        <location evidence="1 9">Cell inner membrane</location>
        <topology evidence="1 9">Single-pass membrane protein</topology>
    </subcellularLocation>
</comment>
<dbReference type="PANTHER" id="PTHR30386">
    <property type="entry name" value="MEMBRANE FUSION SUBUNIT OF EMRAB-TOLC MULTIDRUG EFFLUX PUMP"/>
    <property type="match status" value="1"/>
</dbReference>
<sequence length="439" mass="48803">MTRKENPAEPAVPQDAQRYVQWGYWIVIAGLFGLILWAALAPLDKGVAATGSVIVAGHRKTVQAPDNGKVEQVLIKEGDKVVAGQLLIQLEQTHSAARLTALREKYLTMQAIEERLQAEKRGNNEITFSPRLTVTKGVAHGDVLLESQRQLFYSRRQALNNEIQSYQQQSHGLLAEYTAIKQALKNKRLQLSVLGEQTQNMQSLAEQGYLSRNRLLDTQRQLAEVKSSTAEMSGRLSQLEKQRQEMLQRIVLRQAEYRQEVDSQLAQTQLDLADISSQITQVEQEHRNTSVFAPVAGRVVEQGVFTPGSVVRVGEKLLDVVPEDNGLVVEARLRTDLADKVSEGLPVSLLFVSFNQSTTPRVPGVVKLVSADSLTDRYSGETYYRLEVAVTQEGINGAPGDKLKPGMPVELFIKTGSRTLLNYLFKPLIDRAFSALSEE</sequence>
<reference evidence="14 15" key="1">
    <citation type="submission" date="2020-06" db="EMBL/GenBank/DDBJ databases">
        <title>Genome sequence of Paramixta manurensis strain PD-1.</title>
        <authorList>
            <person name="Lee C.W."/>
            <person name="Kim J."/>
        </authorList>
    </citation>
    <scope>NUCLEOTIDE SEQUENCE [LARGE SCALE GENOMIC DNA]</scope>
    <source>
        <strain evidence="14 15">PD-1</strain>
    </source>
</reference>
<evidence type="ECO:0000256" key="3">
    <source>
        <dbReference type="ARBA" id="ARBA00022448"/>
    </source>
</evidence>
<feature type="coiled-coil region" evidence="10">
    <location>
        <begin position="229"/>
        <end position="285"/>
    </location>
</feature>
<evidence type="ECO:0000256" key="8">
    <source>
        <dbReference type="ARBA" id="ARBA00023136"/>
    </source>
</evidence>
<feature type="transmembrane region" description="Helical" evidence="9">
    <location>
        <begin position="22"/>
        <end position="40"/>
    </location>
</feature>
<keyword evidence="15" id="KW-1185">Reference proteome</keyword>
<dbReference type="Gene3D" id="2.40.50.100">
    <property type="match status" value="1"/>
</dbReference>
<dbReference type="KEGG" id="pmak:PMPD1_3862"/>
<evidence type="ECO:0000256" key="9">
    <source>
        <dbReference type="RuleBase" id="RU365093"/>
    </source>
</evidence>
<evidence type="ECO:0000256" key="1">
    <source>
        <dbReference type="ARBA" id="ARBA00004377"/>
    </source>
</evidence>
<dbReference type="GO" id="GO:0015031">
    <property type="term" value="P:protein transport"/>
    <property type="evidence" value="ECO:0007669"/>
    <property type="project" value="InterPro"/>
</dbReference>
<dbReference type="Proteomes" id="UP000505325">
    <property type="component" value="Chromosome"/>
</dbReference>
<protein>
    <recommendedName>
        <fullName evidence="9">Membrane fusion protein (MFP) family protein</fullName>
    </recommendedName>
</protein>
<keyword evidence="5 9" id="KW-0997">Cell inner membrane</keyword>
<dbReference type="InterPro" id="IPR058982">
    <property type="entry name" value="Beta-barrel_AprE"/>
</dbReference>
<evidence type="ECO:0000256" key="5">
    <source>
        <dbReference type="ARBA" id="ARBA00022519"/>
    </source>
</evidence>
<keyword evidence="10" id="KW-0175">Coiled coil</keyword>